<sequence length="104" mass="11091">MTHVLRQSVPENRSIELPSAWNSADQVTAQAPGTTSSADRGIHPSTSWRGVVGKRAAEVHGFVEPEEGVTSSIECKEKLLTRHPMVVKDLVTIDDGLLGAGAAF</sequence>
<dbReference type="Proteomes" id="UP000284706">
    <property type="component" value="Unassembled WGS sequence"/>
</dbReference>
<reference evidence="2 3" key="1">
    <citation type="journal article" date="2018" name="Evol. Lett.">
        <title>Horizontal gene cluster transfer increased hallucinogenic mushroom diversity.</title>
        <authorList>
            <person name="Reynolds H.T."/>
            <person name="Vijayakumar V."/>
            <person name="Gluck-Thaler E."/>
            <person name="Korotkin H.B."/>
            <person name="Matheny P.B."/>
            <person name="Slot J.C."/>
        </authorList>
    </citation>
    <scope>NUCLEOTIDE SEQUENCE [LARGE SCALE GENOMIC DNA]</scope>
    <source>
        <strain evidence="2 3">SRW20</strain>
    </source>
</reference>
<evidence type="ECO:0000313" key="2">
    <source>
        <dbReference type="EMBL" id="PPQ99888.1"/>
    </source>
</evidence>
<protein>
    <submittedName>
        <fullName evidence="2">Uncharacterized protein</fullName>
    </submittedName>
</protein>
<dbReference type="AlphaFoldDB" id="A0A409YA56"/>
<feature type="region of interest" description="Disordered" evidence="1">
    <location>
        <begin position="1"/>
        <end position="47"/>
    </location>
</feature>
<comment type="caution">
    <text evidence="2">The sequence shown here is derived from an EMBL/GenBank/DDBJ whole genome shotgun (WGS) entry which is preliminary data.</text>
</comment>
<organism evidence="2 3">
    <name type="scientific">Gymnopilus dilepis</name>
    <dbReference type="NCBI Taxonomy" id="231916"/>
    <lineage>
        <taxon>Eukaryota</taxon>
        <taxon>Fungi</taxon>
        <taxon>Dikarya</taxon>
        <taxon>Basidiomycota</taxon>
        <taxon>Agaricomycotina</taxon>
        <taxon>Agaricomycetes</taxon>
        <taxon>Agaricomycetidae</taxon>
        <taxon>Agaricales</taxon>
        <taxon>Agaricineae</taxon>
        <taxon>Hymenogastraceae</taxon>
        <taxon>Gymnopilus</taxon>
    </lineage>
</organism>
<keyword evidence="3" id="KW-1185">Reference proteome</keyword>
<feature type="compositionally biased region" description="Polar residues" evidence="1">
    <location>
        <begin position="20"/>
        <end position="47"/>
    </location>
</feature>
<name>A0A409YA56_9AGAR</name>
<accession>A0A409YA56</accession>
<evidence type="ECO:0000313" key="3">
    <source>
        <dbReference type="Proteomes" id="UP000284706"/>
    </source>
</evidence>
<proteinExistence type="predicted"/>
<gene>
    <name evidence="2" type="ORF">CVT26_009335</name>
</gene>
<evidence type="ECO:0000256" key="1">
    <source>
        <dbReference type="SAM" id="MobiDB-lite"/>
    </source>
</evidence>
<dbReference type="InParanoid" id="A0A409YA56"/>
<dbReference type="EMBL" id="NHYE01001041">
    <property type="protein sequence ID" value="PPQ99888.1"/>
    <property type="molecule type" value="Genomic_DNA"/>
</dbReference>